<dbReference type="EMBL" id="GBXM01061796">
    <property type="protein sequence ID" value="JAH46781.1"/>
    <property type="molecule type" value="Transcribed_RNA"/>
</dbReference>
<evidence type="ECO:0000313" key="1">
    <source>
        <dbReference type="EMBL" id="JAH46781.1"/>
    </source>
</evidence>
<protein>
    <submittedName>
        <fullName evidence="1">Uncharacterized protein</fullName>
    </submittedName>
</protein>
<reference evidence="1" key="1">
    <citation type="submission" date="2014-11" db="EMBL/GenBank/DDBJ databases">
        <authorList>
            <person name="Amaro Gonzalez C."/>
        </authorList>
    </citation>
    <scope>NUCLEOTIDE SEQUENCE</scope>
</reference>
<accession>A0A0E9SZP8</accession>
<reference evidence="1" key="2">
    <citation type="journal article" date="2015" name="Fish Shellfish Immunol.">
        <title>Early steps in the European eel (Anguilla anguilla)-Vibrio vulnificus interaction in the gills: Role of the RtxA13 toxin.</title>
        <authorList>
            <person name="Callol A."/>
            <person name="Pajuelo D."/>
            <person name="Ebbesson L."/>
            <person name="Teles M."/>
            <person name="MacKenzie S."/>
            <person name="Amaro C."/>
        </authorList>
    </citation>
    <scope>NUCLEOTIDE SEQUENCE</scope>
</reference>
<name>A0A0E9SZP8_ANGAN</name>
<sequence>MQFTLTIAEDIPVSAFRTEFLLSVVSM</sequence>
<dbReference type="AlphaFoldDB" id="A0A0E9SZP8"/>
<organism evidence="1">
    <name type="scientific">Anguilla anguilla</name>
    <name type="common">European freshwater eel</name>
    <name type="synonym">Muraena anguilla</name>
    <dbReference type="NCBI Taxonomy" id="7936"/>
    <lineage>
        <taxon>Eukaryota</taxon>
        <taxon>Metazoa</taxon>
        <taxon>Chordata</taxon>
        <taxon>Craniata</taxon>
        <taxon>Vertebrata</taxon>
        <taxon>Euteleostomi</taxon>
        <taxon>Actinopterygii</taxon>
        <taxon>Neopterygii</taxon>
        <taxon>Teleostei</taxon>
        <taxon>Anguilliformes</taxon>
        <taxon>Anguillidae</taxon>
        <taxon>Anguilla</taxon>
    </lineage>
</organism>
<proteinExistence type="predicted"/>